<gene>
    <name evidence="1" type="ORF">SAMN04487910_4666</name>
</gene>
<sequence>MIMKNKLYLFYFLIIKLLVSSCTNVTINSIISEKRTIKKGSIKNYQSCIKFSDSLKVNEFVVNYINHIYSNDLIALSEKNSYPLKFIGSKVDSKEEFLLKFKNSKSNLNSIFNIEVFNEKDILIDSISSKNTEILYKDDLKNKNCKEVFIGFKTGLYLKINKSNSKYKIMVIDFAG</sequence>
<protein>
    <submittedName>
        <fullName evidence="1">Uncharacterized protein</fullName>
    </submittedName>
</protein>
<proteinExistence type="predicted"/>
<evidence type="ECO:0000313" key="1">
    <source>
        <dbReference type="EMBL" id="SEM29702.1"/>
    </source>
</evidence>
<dbReference type="Proteomes" id="UP000198521">
    <property type="component" value="Unassembled WGS sequence"/>
</dbReference>
<organism evidence="1 2">
    <name type="scientific">Aquimarina amphilecti</name>
    <dbReference type="NCBI Taxonomy" id="1038014"/>
    <lineage>
        <taxon>Bacteria</taxon>
        <taxon>Pseudomonadati</taxon>
        <taxon>Bacteroidota</taxon>
        <taxon>Flavobacteriia</taxon>
        <taxon>Flavobacteriales</taxon>
        <taxon>Flavobacteriaceae</taxon>
        <taxon>Aquimarina</taxon>
    </lineage>
</organism>
<evidence type="ECO:0000313" key="2">
    <source>
        <dbReference type="Proteomes" id="UP000198521"/>
    </source>
</evidence>
<reference evidence="1 2" key="1">
    <citation type="submission" date="2016-10" db="EMBL/GenBank/DDBJ databases">
        <authorList>
            <person name="de Groot N.N."/>
        </authorList>
    </citation>
    <scope>NUCLEOTIDE SEQUENCE [LARGE SCALE GENOMIC DNA]</scope>
    <source>
        <strain evidence="1 2">DSM 25232</strain>
    </source>
</reference>
<dbReference type="EMBL" id="FOAB01000013">
    <property type="protein sequence ID" value="SEM29702.1"/>
    <property type="molecule type" value="Genomic_DNA"/>
</dbReference>
<dbReference type="AlphaFoldDB" id="A0A1H7X768"/>
<name>A0A1H7X768_AQUAM</name>
<dbReference type="STRING" id="1038014.SAMN04487910_4666"/>
<keyword evidence="2" id="KW-1185">Reference proteome</keyword>
<accession>A0A1H7X768</accession>